<dbReference type="SUPFAM" id="SSF46689">
    <property type="entry name" value="Homeodomain-like"/>
    <property type="match status" value="1"/>
</dbReference>
<dbReference type="InterPro" id="IPR009057">
    <property type="entry name" value="Homeodomain-like_sf"/>
</dbReference>
<keyword evidence="2" id="KW-1185">Reference proteome</keyword>
<gene>
    <name evidence="1" type="ORF">ACERZ8_08690</name>
</gene>
<protein>
    <submittedName>
        <fullName evidence="1">TetR/AcrR family transcriptional regulator</fullName>
    </submittedName>
</protein>
<organism evidence="1 2">
    <name type="scientific">Tateyamaria armeniaca</name>
    <dbReference type="NCBI Taxonomy" id="2518930"/>
    <lineage>
        <taxon>Bacteria</taxon>
        <taxon>Pseudomonadati</taxon>
        <taxon>Pseudomonadota</taxon>
        <taxon>Alphaproteobacteria</taxon>
        <taxon>Rhodobacterales</taxon>
        <taxon>Roseobacteraceae</taxon>
        <taxon>Tateyamaria</taxon>
    </lineage>
</organism>
<sequence>MAKAPLSPAAWIEAGLAQLTATGPLALRAEPLSRHLKTSKGSFYWHFKDVPAFQAALLAEWKDRAMTQLAEDAAMEGSDTDKMIRFGQTVQGDKAGPALRAWAQSEKSVAKTIASVDAARLKRLVGLMKGIGVDNEDFAKAAYGALVGLKQMKNDDGDALVAFAALVDLVMALK</sequence>
<dbReference type="Proteomes" id="UP001627408">
    <property type="component" value="Unassembled WGS sequence"/>
</dbReference>
<reference evidence="1 2" key="1">
    <citation type="submission" date="2024-08" db="EMBL/GenBank/DDBJ databases">
        <title>Tateyamaria sp. nov., isolated from marine algae.</title>
        <authorList>
            <person name="Choi B.J."/>
            <person name="Kim J.M."/>
            <person name="Lee J.K."/>
            <person name="Choi D.G."/>
            <person name="Bayburt H."/>
            <person name="Baek J.H."/>
            <person name="Han D.M."/>
            <person name="Jeon C.O."/>
        </authorList>
    </citation>
    <scope>NUCLEOTIDE SEQUENCE [LARGE SCALE GENOMIC DNA]</scope>
    <source>
        <strain evidence="1 2">KMU-156</strain>
    </source>
</reference>
<dbReference type="RefSeq" id="WP_407591828.1">
    <property type="nucleotide sequence ID" value="NZ_JBHDIY010000002.1"/>
</dbReference>
<dbReference type="Gene3D" id="1.10.357.10">
    <property type="entry name" value="Tetracycline Repressor, domain 2"/>
    <property type="match status" value="1"/>
</dbReference>
<comment type="caution">
    <text evidence="1">The sequence shown here is derived from an EMBL/GenBank/DDBJ whole genome shotgun (WGS) entry which is preliminary data.</text>
</comment>
<evidence type="ECO:0000313" key="1">
    <source>
        <dbReference type="EMBL" id="MFL4469935.1"/>
    </source>
</evidence>
<evidence type="ECO:0000313" key="2">
    <source>
        <dbReference type="Proteomes" id="UP001627408"/>
    </source>
</evidence>
<dbReference type="EMBL" id="JBHDIY010000002">
    <property type="protein sequence ID" value="MFL4469935.1"/>
    <property type="molecule type" value="Genomic_DNA"/>
</dbReference>
<accession>A0ABW8US26</accession>
<name>A0ABW8US26_9RHOB</name>
<proteinExistence type="predicted"/>